<evidence type="ECO:0000256" key="1">
    <source>
        <dbReference type="ARBA" id="ARBA00004429"/>
    </source>
</evidence>
<evidence type="ECO:0000256" key="8">
    <source>
        <dbReference type="ARBA" id="ARBA00022691"/>
    </source>
</evidence>
<evidence type="ECO:0000256" key="17">
    <source>
        <dbReference type="RuleBase" id="RU003793"/>
    </source>
</evidence>
<feature type="transmembrane region" description="Helical" evidence="19">
    <location>
        <begin position="122"/>
        <end position="141"/>
    </location>
</feature>
<evidence type="ECO:0000256" key="13">
    <source>
        <dbReference type="ARBA" id="ARBA00023268"/>
    </source>
</evidence>
<keyword evidence="13 18" id="KW-0511">Multifunctional enzyme</keyword>
<comment type="function">
    <text evidence="18">Plays an essential role in type IV pili and type II pseudopili formation by proteolytically removing the leader sequence from substrate proteins and subsequently monomethylating the alpha-amino group of the newly exposed N-terminal phenylalanine.</text>
</comment>
<comment type="subcellular location">
    <subcellularLocation>
        <location evidence="1">Cell inner membrane</location>
        <topology evidence="1">Multi-pass membrane protein</topology>
    </subcellularLocation>
    <subcellularLocation>
        <location evidence="18">Cell membrane</location>
        <topology evidence="18">Multi-pass membrane protein</topology>
    </subcellularLocation>
</comment>
<evidence type="ECO:0000256" key="18">
    <source>
        <dbReference type="RuleBase" id="RU003794"/>
    </source>
</evidence>
<keyword evidence="9 18" id="KW-0812">Transmembrane</keyword>
<dbReference type="GO" id="GO:0004190">
    <property type="term" value="F:aspartic-type endopeptidase activity"/>
    <property type="evidence" value="ECO:0007669"/>
    <property type="project" value="UniProtKB-EC"/>
</dbReference>
<evidence type="ECO:0000256" key="4">
    <source>
        <dbReference type="ARBA" id="ARBA00022519"/>
    </source>
</evidence>
<dbReference type="GO" id="GO:0008168">
    <property type="term" value="F:methyltransferase activity"/>
    <property type="evidence" value="ECO:0007669"/>
    <property type="project" value="UniProtKB-KW"/>
</dbReference>
<dbReference type="InterPro" id="IPR014032">
    <property type="entry name" value="Peptidase_A24A_bac"/>
</dbReference>
<evidence type="ECO:0000259" key="21">
    <source>
        <dbReference type="Pfam" id="PF06750"/>
    </source>
</evidence>
<evidence type="ECO:0000256" key="12">
    <source>
        <dbReference type="ARBA" id="ARBA00023136"/>
    </source>
</evidence>
<keyword evidence="5 18" id="KW-0489">Methyltransferase</keyword>
<feature type="transmembrane region" description="Helical" evidence="19">
    <location>
        <begin position="226"/>
        <end position="248"/>
    </location>
</feature>
<dbReference type="Pfam" id="PF01478">
    <property type="entry name" value="Peptidase_A24"/>
    <property type="match status" value="1"/>
</dbReference>
<dbReference type="EMBL" id="VBRY01000003">
    <property type="protein sequence ID" value="TLS68226.1"/>
    <property type="molecule type" value="Genomic_DNA"/>
</dbReference>
<evidence type="ECO:0000256" key="3">
    <source>
        <dbReference type="ARBA" id="ARBA00022475"/>
    </source>
</evidence>
<accession>A0A5R9GPK2</accession>
<evidence type="ECO:0000256" key="9">
    <source>
        <dbReference type="ARBA" id="ARBA00022692"/>
    </source>
</evidence>
<keyword evidence="10 18" id="KW-0378">Hydrolase</keyword>
<proteinExistence type="inferred from homology"/>
<dbReference type="PANTHER" id="PTHR30487:SF0">
    <property type="entry name" value="PREPILIN LEADER PEPTIDASE_N-METHYLTRANSFERASE-RELATED"/>
    <property type="match status" value="1"/>
</dbReference>
<evidence type="ECO:0000313" key="22">
    <source>
        <dbReference type="EMBL" id="TLS68226.1"/>
    </source>
</evidence>
<dbReference type="GO" id="GO:0032259">
    <property type="term" value="P:methylation"/>
    <property type="evidence" value="ECO:0007669"/>
    <property type="project" value="UniProtKB-KW"/>
</dbReference>
<dbReference type="EC" id="2.1.1.-" evidence="18"/>
<dbReference type="InterPro" id="IPR010627">
    <property type="entry name" value="Prepilin_pept_A24_N"/>
</dbReference>
<evidence type="ECO:0000256" key="19">
    <source>
        <dbReference type="SAM" id="Phobius"/>
    </source>
</evidence>
<gene>
    <name evidence="22" type="ORF">FEF65_04320</name>
</gene>
<evidence type="ECO:0000256" key="5">
    <source>
        <dbReference type="ARBA" id="ARBA00022603"/>
    </source>
</evidence>
<keyword evidence="12 19" id="KW-0472">Membrane</keyword>
<evidence type="ECO:0000256" key="6">
    <source>
        <dbReference type="ARBA" id="ARBA00022670"/>
    </source>
</evidence>
<evidence type="ECO:0000256" key="16">
    <source>
        <dbReference type="ARBA" id="ARBA00071870"/>
    </source>
</evidence>
<dbReference type="Proteomes" id="UP000306585">
    <property type="component" value="Unassembled WGS sequence"/>
</dbReference>
<dbReference type="AlphaFoldDB" id="A0A5R9GPK2"/>
<keyword evidence="7 18" id="KW-0808">Transferase</keyword>
<name>A0A5R9GPK2_9PROT</name>
<evidence type="ECO:0000313" key="23">
    <source>
        <dbReference type="Proteomes" id="UP000306585"/>
    </source>
</evidence>
<evidence type="ECO:0000256" key="10">
    <source>
        <dbReference type="ARBA" id="ARBA00022801"/>
    </source>
</evidence>
<reference evidence="22 23" key="1">
    <citation type="journal article" date="2019" name="Appl. Environ. Microbiol.">
        <title>Environmental Evidence and Genomic Insight of Iron-oxidizing Bacteria Preference Towards More Corrosion Resistant Stainless Steel at Higher Salinities.</title>
        <authorList>
            <person name="Garrison C.E."/>
            <person name="Price K.A."/>
            <person name="Field E.K."/>
        </authorList>
    </citation>
    <scope>NUCLEOTIDE SEQUENCE [LARGE SCALE GENOMIC DNA]</scope>
    <source>
        <strain evidence="22 23">P3</strain>
    </source>
</reference>
<dbReference type="GO" id="GO:0006465">
    <property type="term" value="P:signal peptide processing"/>
    <property type="evidence" value="ECO:0007669"/>
    <property type="project" value="TreeGrafter"/>
</dbReference>
<sequence>MSVFVLICGLLGLLLGSFANVCVHRIPRRESVAFPGSHCPQCSHPIAPYDNIPVLSWLILRGRCRNCHAAIAWRYPLLELLMGISWAGLAWHFGPTLQLGMALTLFFLLWVLSFIDFETGLLPDVLTLPGIIVGLAFSWWLGDWRDAVMGAAAGYGVLWLVNRLFLLYSGREGMGYGDFKLLAMLGAFLGWQALSFVILFSSVIGAAIGSVFLWLARRGMRTEIPFGPYLAAGGMVWLLWGDAILTWYMGMMGIRL</sequence>
<protein>
    <recommendedName>
        <fullName evidence="16 18">Prepilin leader peptidase/N-methyltransferase</fullName>
        <ecNumber evidence="18">2.1.1.-</ecNumber>
        <ecNumber evidence="15 18">3.4.23.43</ecNumber>
    </recommendedName>
</protein>
<dbReference type="InterPro" id="IPR050882">
    <property type="entry name" value="Prepilin_peptidase/N-MTase"/>
</dbReference>
<comment type="similarity">
    <text evidence="2 17">Belongs to the peptidase A24 family.</text>
</comment>
<dbReference type="PANTHER" id="PTHR30487">
    <property type="entry name" value="TYPE 4 PREPILIN-LIKE PROTEINS LEADER PEPTIDE-PROCESSING ENZYME"/>
    <property type="match status" value="1"/>
</dbReference>
<keyword evidence="8" id="KW-0949">S-adenosyl-L-methionine</keyword>
<dbReference type="GO" id="GO:0005886">
    <property type="term" value="C:plasma membrane"/>
    <property type="evidence" value="ECO:0007669"/>
    <property type="project" value="UniProtKB-SubCell"/>
</dbReference>
<keyword evidence="11 19" id="KW-1133">Transmembrane helix</keyword>
<keyword evidence="23" id="KW-1185">Reference proteome</keyword>
<comment type="catalytic activity">
    <reaction evidence="14 18">
        <text>Typically cleaves a -Gly-|-Phe- bond to release an N-terminal, basic peptide of 5-8 residues from type IV prepilin, and then N-methylates the new N-terminal amino group, the methyl donor being S-adenosyl-L-methionine.</text>
        <dbReference type="EC" id="3.4.23.43"/>
    </reaction>
</comment>
<evidence type="ECO:0000259" key="20">
    <source>
        <dbReference type="Pfam" id="PF01478"/>
    </source>
</evidence>
<dbReference type="Pfam" id="PF06750">
    <property type="entry name" value="A24_N_bact"/>
    <property type="match status" value="1"/>
</dbReference>
<evidence type="ECO:0000256" key="2">
    <source>
        <dbReference type="ARBA" id="ARBA00005801"/>
    </source>
</evidence>
<feature type="domain" description="Prepilin type IV endopeptidase peptidase" evidence="20">
    <location>
        <begin position="104"/>
        <end position="209"/>
    </location>
</feature>
<dbReference type="Gene3D" id="1.20.120.1220">
    <property type="match status" value="1"/>
</dbReference>
<dbReference type="EC" id="3.4.23.43" evidence="15 18"/>
<evidence type="ECO:0000256" key="15">
    <source>
        <dbReference type="ARBA" id="ARBA00067082"/>
    </source>
</evidence>
<feature type="transmembrane region" description="Helical" evidence="19">
    <location>
        <begin position="181"/>
        <end position="214"/>
    </location>
</feature>
<organism evidence="22 23">
    <name type="scientific">Mariprofundus erugo</name>
    <dbReference type="NCBI Taxonomy" id="2528639"/>
    <lineage>
        <taxon>Bacteria</taxon>
        <taxon>Pseudomonadati</taxon>
        <taxon>Pseudomonadota</taxon>
        <taxon>Candidatius Mariprofundia</taxon>
        <taxon>Mariprofundales</taxon>
        <taxon>Mariprofundaceae</taxon>
        <taxon>Mariprofundus</taxon>
    </lineage>
</organism>
<feature type="transmembrane region" description="Helical" evidence="19">
    <location>
        <begin position="97"/>
        <end position="115"/>
    </location>
</feature>
<evidence type="ECO:0000256" key="14">
    <source>
        <dbReference type="ARBA" id="ARBA00050401"/>
    </source>
</evidence>
<feature type="transmembrane region" description="Helical" evidence="19">
    <location>
        <begin position="147"/>
        <end position="169"/>
    </location>
</feature>
<keyword evidence="6 18" id="KW-0645">Protease</keyword>
<evidence type="ECO:0000256" key="11">
    <source>
        <dbReference type="ARBA" id="ARBA00022989"/>
    </source>
</evidence>
<dbReference type="FunFam" id="1.20.120.1220:FF:000001">
    <property type="entry name" value="Type 4 prepilin-like proteins leader peptide-processing enzyme"/>
    <property type="match status" value="1"/>
</dbReference>
<feature type="domain" description="Prepilin peptidase A24 N-terminal" evidence="21">
    <location>
        <begin position="10"/>
        <end position="93"/>
    </location>
</feature>
<comment type="caution">
    <text evidence="22">The sequence shown here is derived from an EMBL/GenBank/DDBJ whole genome shotgun (WGS) entry which is preliminary data.</text>
</comment>
<keyword evidence="3" id="KW-1003">Cell membrane</keyword>
<keyword evidence="4" id="KW-0997">Cell inner membrane</keyword>
<dbReference type="PRINTS" id="PR00864">
    <property type="entry name" value="PREPILNPTASE"/>
</dbReference>
<evidence type="ECO:0000256" key="7">
    <source>
        <dbReference type="ARBA" id="ARBA00022679"/>
    </source>
</evidence>
<dbReference type="InterPro" id="IPR000045">
    <property type="entry name" value="Prepilin_IV_endopep_pep"/>
</dbReference>